<reference evidence="1" key="1">
    <citation type="submission" date="2020-11" db="EMBL/GenBank/DDBJ databases">
        <title>Nocardia NEAU-351.nov., a novel actinomycete isolated from the cow dung.</title>
        <authorList>
            <person name="Zhang X."/>
        </authorList>
    </citation>
    <scope>NUCLEOTIDE SEQUENCE</scope>
    <source>
        <strain evidence="1">NEAU-351</strain>
    </source>
</reference>
<dbReference type="AlphaFoldDB" id="A0A931N7E0"/>
<gene>
    <name evidence="1" type="ORF">IT779_35980</name>
</gene>
<dbReference type="RefSeq" id="WP_196153973.1">
    <property type="nucleotide sequence ID" value="NZ_JADMLG010000028.1"/>
</dbReference>
<protein>
    <submittedName>
        <fullName evidence="1">Uncharacterized protein</fullName>
    </submittedName>
</protein>
<evidence type="ECO:0000313" key="2">
    <source>
        <dbReference type="Proteomes" id="UP000655751"/>
    </source>
</evidence>
<sequence length="336" mass="36678">MPKVRLVEYLSSNRDTRALTAWLAAVVSDGTDITEDPARRGVAGFLSSTDHPALLEALEARFDHLVTEAIAEKHGGRPHGHPTPPIPDALRRLWTPQGRPTPFTRILLDNPFLPRHLGPRPEAWRYAARGHVLEAIVHNRSDLVRAHRHQHGPAGWVRDLLDGAQLGAPPEITARCEQVLRTLEGGEAREALCDIAVDEFARHTRHAREIVLATGYTWSGEQRSAAFLFLTEQWTRYDELDPDGTKLRAFCERDETLSPRRHRPCCQLIAEIAVRTQRPNPCDEDFWNHYPSRTRRPGDARSGSGFNAGFGGGRAGGSGVCGGGGGGCGGGGGGGG</sequence>
<keyword evidence="2" id="KW-1185">Reference proteome</keyword>
<evidence type="ECO:0000313" key="1">
    <source>
        <dbReference type="EMBL" id="MBH0781687.1"/>
    </source>
</evidence>
<name>A0A931N7E0_9NOCA</name>
<accession>A0A931N7E0</accession>
<proteinExistence type="predicted"/>
<dbReference type="Proteomes" id="UP000655751">
    <property type="component" value="Unassembled WGS sequence"/>
</dbReference>
<dbReference type="EMBL" id="JADMLG010000028">
    <property type="protein sequence ID" value="MBH0781687.1"/>
    <property type="molecule type" value="Genomic_DNA"/>
</dbReference>
<organism evidence="1 2">
    <name type="scientific">Nocardia bovistercoris</name>
    <dbReference type="NCBI Taxonomy" id="2785916"/>
    <lineage>
        <taxon>Bacteria</taxon>
        <taxon>Bacillati</taxon>
        <taxon>Actinomycetota</taxon>
        <taxon>Actinomycetes</taxon>
        <taxon>Mycobacteriales</taxon>
        <taxon>Nocardiaceae</taxon>
        <taxon>Nocardia</taxon>
    </lineage>
</organism>
<comment type="caution">
    <text evidence="1">The sequence shown here is derived from an EMBL/GenBank/DDBJ whole genome shotgun (WGS) entry which is preliminary data.</text>
</comment>